<dbReference type="Proteomes" id="UP001066276">
    <property type="component" value="Chromosome 12"/>
</dbReference>
<comment type="caution">
    <text evidence="1">The sequence shown here is derived from an EMBL/GenBank/DDBJ whole genome shotgun (WGS) entry which is preliminary data.</text>
</comment>
<keyword evidence="2" id="KW-1185">Reference proteome</keyword>
<proteinExistence type="predicted"/>
<accession>A0AAV7L018</accession>
<evidence type="ECO:0000313" key="1">
    <source>
        <dbReference type="EMBL" id="KAJ1084337.1"/>
    </source>
</evidence>
<dbReference type="EMBL" id="JANPWB010000016">
    <property type="protein sequence ID" value="KAJ1084337.1"/>
    <property type="molecule type" value="Genomic_DNA"/>
</dbReference>
<dbReference type="AlphaFoldDB" id="A0AAV7L018"/>
<name>A0AAV7L018_PLEWA</name>
<gene>
    <name evidence="1" type="ORF">NDU88_004488</name>
</gene>
<organism evidence="1 2">
    <name type="scientific">Pleurodeles waltl</name>
    <name type="common">Iberian ribbed newt</name>
    <dbReference type="NCBI Taxonomy" id="8319"/>
    <lineage>
        <taxon>Eukaryota</taxon>
        <taxon>Metazoa</taxon>
        <taxon>Chordata</taxon>
        <taxon>Craniata</taxon>
        <taxon>Vertebrata</taxon>
        <taxon>Euteleostomi</taxon>
        <taxon>Amphibia</taxon>
        <taxon>Batrachia</taxon>
        <taxon>Caudata</taxon>
        <taxon>Salamandroidea</taxon>
        <taxon>Salamandridae</taxon>
        <taxon>Pleurodelinae</taxon>
        <taxon>Pleurodeles</taxon>
    </lineage>
</organism>
<reference evidence="1" key="1">
    <citation type="journal article" date="2022" name="bioRxiv">
        <title>Sequencing and chromosome-scale assembly of the giantPleurodeles waltlgenome.</title>
        <authorList>
            <person name="Brown T."/>
            <person name="Elewa A."/>
            <person name="Iarovenko S."/>
            <person name="Subramanian E."/>
            <person name="Araus A.J."/>
            <person name="Petzold A."/>
            <person name="Susuki M."/>
            <person name="Suzuki K.-i.T."/>
            <person name="Hayashi T."/>
            <person name="Toyoda A."/>
            <person name="Oliveira C."/>
            <person name="Osipova E."/>
            <person name="Leigh N.D."/>
            <person name="Simon A."/>
            <person name="Yun M.H."/>
        </authorList>
    </citation>
    <scope>NUCLEOTIDE SEQUENCE</scope>
    <source>
        <strain evidence="1">20211129_DDA</strain>
        <tissue evidence="1">Liver</tissue>
    </source>
</reference>
<sequence>MRLAGAPGHAPRRCAGSCASQVRRLMGLAGAPAHGPRRCAGSWASQVRRLMGLAGAPVHGPRRCTGSWASQVHRLMGLAVRAKLKNLKDEVTGQKLKQKRSIKEVLCAAKSAANLCSVALFNATRAMKTMWPNGTPYISTLLGFGQKGRDTDVQAKHIHPGDEGEERPQSLWARYTTDLRLANSLQSGLQMQCKIVLRDVRQADTNPKLRCELFERRKKKQSENGTHLVSR</sequence>
<protein>
    <submittedName>
        <fullName evidence="1">Uncharacterized protein</fullName>
    </submittedName>
</protein>
<evidence type="ECO:0000313" key="2">
    <source>
        <dbReference type="Proteomes" id="UP001066276"/>
    </source>
</evidence>